<proteinExistence type="predicted"/>
<protein>
    <submittedName>
        <fullName evidence="1">Uncharacterized protein</fullName>
    </submittedName>
</protein>
<evidence type="ECO:0000313" key="1">
    <source>
        <dbReference type="EMBL" id="DAE21185.1"/>
    </source>
</evidence>
<name>A0A8S5QQU8_9CAUD</name>
<sequence length="31" mass="3569">MRPPSVFPIENSSYSIIGNLCYLNYHRGRPS</sequence>
<accession>A0A8S5QQU8</accession>
<organism evidence="1">
    <name type="scientific">Siphoviridae sp. ct6oU4</name>
    <dbReference type="NCBI Taxonomy" id="2826299"/>
    <lineage>
        <taxon>Viruses</taxon>
        <taxon>Duplodnaviria</taxon>
        <taxon>Heunggongvirae</taxon>
        <taxon>Uroviricota</taxon>
        <taxon>Caudoviricetes</taxon>
    </lineage>
</organism>
<reference evidence="1" key="1">
    <citation type="journal article" date="2021" name="Proc. Natl. Acad. Sci. U.S.A.">
        <title>A Catalog of Tens of Thousands of Viruses from Human Metagenomes Reveals Hidden Associations with Chronic Diseases.</title>
        <authorList>
            <person name="Tisza M.J."/>
            <person name="Buck C.B."/>
        </authorList>
    </citation>
    <scope>NUCLEOTIDE SEQUENCE</scope>
    <source>
        <strain evidence="1">Ct6oU4</strain>
    </source>
</reference>
<dbReference type="EMBL" id="BK015709">
    <property type="protein sequence ID" value="DAE21185.1"/>
    <property type="molecule type" value="Genomic_DNA"/>
</dbReference>